<dbReference type="PANTHER" id="PTHR28060:SF1">
    <property type="entry name" value="ATP SYNTHASE SUBUNIT J, MITOCHONDRIAL"/>
    <property type="match status" value="1"/>
</dbReference>
<dbReference type="HOGENOM" id="CLU_2307759_0_0_1"/>
<protein>
    <submittedName>
        <fullName evidence="2">Uncharacterized protein</fullName>
    </submittedName>
</protein>
<dbReference type="RefSeq" id="XP_007322280.1">
    <property type="nucleotide sequence ID" value="XM_007322218.1"/>
</dbReference>
<dbReference type="PANTHER" id="PTHR28060">
    <property type="entry name" value="ATP SYNTHASE SUBUNIT J, MITOCHONDRIAL"/>
    <property type="match status" value="1"/>
</dbReference>
<reference evidence="2" key="1">
    <citation type="submission" date="2011-04" db="EMBL/GenBank/DDBJ databases">
        <title>Evolution of plant cell wall degrading machinery underlies the functional diversity of forest fungi.</title>
        <authorList>
            <consortium name="US DOE Joint Genome Institute (JGI-PGF)"/>
            <person name="Eastwood D.C."/>
            <person name="Floudas D."/>
            <person name="Binder M."/>
            <person name="Majcherczyk A."/>
            <person name="Schneider P."/>
            <person name="Aerts A."/>
            <person name="Asiegbu F.O."/>
            <person name="Baker S.E."/>
            <person name="Barry K."/>
            <person name="Bendiksby M."/>
            <person name="Blumentritt M."/>
            <person name="Coutinho P.M."/>
            <person name="Cullen D."/>
            <person name="Cullen D."/>
            <person name="Gathman A."/>
            <person name="Goodell B."/>
            <person name="Henrissat B."/>
            <person name="Ihrmark K."/>
            <person name="Kauserud H."/>
            <person name="Kohler A."/>
            <person name="LaButti K."/>
            <person name="Lapidus A."/>
            <person name="Lavin J.L."/>
            <person name="Lee Y.-H."/>
            <person name="Lindquist E."/>
            <person name="Lilly W."/>
            <person name="Lucas S."/>
            <person name="Morin E."/>
            <person name="Murat C."/>
            <person name="Oguiza J.A."/>
            <person name="Park J."/>
            <person name="Pisabarro A.G."/>
            <person name="Riley R."/>
            <person name="Rosling A."/>
            <person name="Salamov A."/>
            <person name="Schmidt O."/>
            <person name="Schmutz J."/>
            <person name="Skrede I."/>
            <person name="Stenlid J."/>
            <person name="Wiebenga A."/>
            <person name="Xie X."/>
            <person name="Kues U."/>
            <person name="Hibbett D.S."/>
            <person name="Hoffmeister D."/>
            <person name="Hogberg N."/>
            <person name="Martin F."/>
            <person name="Grigoriev I.V."/>
            <person name="Watkinson S.C."/>
        </authorList>
    </citation>
    <scope>NUCLEOTIDE SEQUENCE</scope>
    <source>
        <strain evidence="2">S7.9</strain>
    </source>
</reference>
<proteinExistence type="predicted"/>
<dbReference type="Pfam" id="PF04911">
    <property type="entry name" value="ATP-synt_J"/>
    <property type="match status" value="1"/>
</dbReference>
<dbReference type="GO" id="GO:0045259">
    <property type="term" value="C:proton-transporting ATP synthase complex"/>
    <property type="evidence" value="ECO:0007669"/>
    <property type="project" value="InterPro"/>
</dbReference>
<dbReference type="InterPro" id="IPR006995">
    <property type="entry name" value="ATP_synth_F0_jsu"/>
</dbReference>
<name>F8P7A7_SERL9</name>
<dbReference type="OrthoDB" id="5520611at2759"/>
<accession>F8P7A7</accession>
<feature type="region of interest" description="Disordered" evidence="1">
    <location>
        <begin position="1"/>
        <end position="51"/>
    </location>
</feature>
<organism>
    <name type="scientific">Serpula lacrymans var. lacrymans (strain S7.9)</name>
    <name type="common">Dry rot fungus</name>
    <dbReference type="NCBI Taxonomy" id="578457"/>
    <lineage>
        <taxon>Eukaryota</taxon>
        <taxon>Fungi</taxon>
        <taxon>Dikarya</taxon>
        <taxon>Basidiomycota</taxon>
        <taxon>Agaricomycotina</taxon>
        <taxon>Agaricomycetes</taxon>
        <taxon>Agaricomycetidae</taxon>
        <taxon>Boletales</taxon>
        <taxon>Coniophorineae</taxon>
        <taxon>Serpulaceae</taxon>
        <taxon>Serpula</taxon>
    </lineage>
</organism>
<dbReference type="GeneID" id="18812897"/>
<evidence type="ECO:0000256" key="1">
    <source>
        <dbReference type="SAM" id="MobiDB-lite"/>
    </source>
</evidence>
<dbReference type="EMBL" id="GL945439">
    <property type="protein sequence ID" value="EGO21323.1"/>
    <property type="molecule type" value="Genomic_DNA"/>
</dbReference>
<dbReference type="KEGG" id="sla:SERLADRAFT_410752"/>
<gene>
    <name evidence="2" type="ORF">SERLADRAFT_410752</name>
</gene>
<dbReference type="AlphaFoldDB" id="F8P7A7"/>
<sequence length="100" mass="11103">MRNKSTGKPSPRGQARVGAGRRGRPRGLARNRKTISPGQHPTSTSPSPVTVLRPMWPFFAASSITFYLVSKMQDMGVRSEEYAKDPRNPYVAQIAKEAHH</sequence>
<evidence type="ECO:0000313" key="2">
    <source>
        <dbReference type="EMBL" id="EGO21323.1"/>
    </source>
</evidence>
<feature type="compositionally biased region" description="Basic residues" evidence="1">
    <location>
        <begin position="19"/>
        <end position="33"/>
    </location>
</feature>
<feature type="compositionally biased region" description="Polar residues" evidence="1">
    <location>
        <begin position="34"/>
        <end position="48"/>
    </location>
</feature>
<dbReference type="GO" id="GO:0046933">
    <property type="term" value="F:proton-transporting ATP synthase activity, rotational mechanism"/>
    <property type="evidence" value="ECO:0007669"/>
    <property type="project" value="TreeGrafter"/>
</dbReference>
<dbReference type="Proteomes" id="UP000008064">
    <property type="component" value="Unassembled WGS sequence"/>
</dbReference>